<dbReference type="Proteomes" id="UP000815325">
    <property type="component" value="Unassembled WGS sequence"/>
</dbReference>
<evidence type="ECO:0000313" key="1">
    <source>
        <dbReference type="EMBL" id="KAF5828386.1"/>
    </source>
</evidence>
<protein>
    <submittedName>
        <fullName evidence="1">Uncharacterized protein</fullName>
    </submittedName>
</protein>
<gene>
    <name evidence="1" type="ORF">DUNSADRAFT_17688</name>
</gene>
<organism evidence="1 2">
    <name type="scientific">Dunaliella salina</name>
    <name type="common">Green alga</name>
    <name type="synonym">Protococcus salinus</name>
    <dbReference type="NCBI Taxonomy" id="3046"/>
    <lineage>
        <taxon>Eukaryota</taxon>
        <taxon>Viridiplantae</taxon>
        <taxon>Chlorophyta</taxon>
        <taxon>core chlorophytes</taxon>
        <taxon>Chlorophyceae</taxon>
        <taxon>CS clade</taxon>
        <taxon>Chlamydomonadales</taxon>
        <taxon>Dunaliellaceae</taxon>
        <taxon>Dunaliella</taxon>
    </lineage>
</organism>
<sequence>MLKRTNPTSRCCEGRLLPTTWLNKLAHNDPLLLADVPYRYTLEYRSNDEAKFPELFKPQLQRREAKARKEAAEAHLAWQKQQLLLESDKEQRALAESKPQQLLGNIPF</sequence>
<dbReference type="EMBL" id="MU070311">
    <property type="protein sequence ID" value="KAF5828386.1"/>
    <property type="molecule type" value="Genomic_DNA"/>
</dbReference>
<accession>A0ABQ7G1C8</accession>
<proteinExistence type="predicted"/>
<evidence type="ECO:0000313" key="2">
    <source>
        <dbReference type="Proteomes" id="UP000815325"/>
    </source>
</evidence>
<reference evidence="1" key="1">
    <citation type="submission" date="2017-08" db="EMBL/GenBank/DDBJ databases">
        <authorList>
            <person name="Polle J.E."/>
            <person name="Barry K."/>
            <person name="Cushman J."/>
            <person name="Schmutz J."/>
            <person name="Tran D."/>
            <person name="Hathwaick L.T."/>
            <person name="Yim W.C."/>
            <person name="Jenkins J."/>
            <person name="Mckie-Krisberg Z.M."/>
            <person name="Prochnik S."/>
            <person name="Lindquist E."/>
            <person name="Dockter R.B."/>
            <person name="Adam C."/>
            <person name="Molina H."/>
            <person name="Bunkerborg J."/>
            <person name="Jin E."/>
            <person name="Buchheim M."/>
            <person name="Magnuson J."/>
        </authorList>
    </citation>
    <scope>NUCLEOTIDE SEQUENCE</scope>
    <source>
        <strain evidence="1">CCAP 19/18</strain>
    </source>
</reference>
<name>A0ABQ7G1C8_DUNSA</name>
<keyword evidence="2" id="KW-1185">Reference proteome</keyword>
<comment type="caution">
    <text evidence="1">The sequence shown here is derived from an EMBL/GenBank/DDBJ whole genome shotgun (WGS) entry which is preliminary data.</text>
</comment>